<name>A0A1L5BNV3_SPHIB</name>
<sequence>MGDMPTPSVPVSWGELLDKMTILQIKQERIATPAARDNVGREYRLLSAIGGQALRDGAVGGLVESLKRVNEALWEIEDAIRGEEAAARFGASFIDLARSVYRMNDRRAAIKREINRLLQSELVEEKSYAACAGD</sequence>
<dbReference type="InterPro" id="IPR046163">
    <property type="entry name" value="DUF6165"/>
</dbReference>
<dbReference type="KEGG" id="sinb:SIDU_08715"/>
<dbReference type="Pfam" id="PF19662">
    <property type="entry name" value="DUF6165"/>
    <property type="match status" value="1"/>
</dbReference>
<dbReference type="EMBL" id="CP013070">
    <property type="protein sequence ID" value="APL94575.1"/>
    <property type="molecule type" value="Genomic_DNA"/>
</dbReference>
<reference evidence="1 2" key="1">
    <citation type="journal article" date="2012" name="J. Bacteriol.">
        <title>Genome sequence of Sphingobium indicum B90A, a hexachlorocyclohexane-degrading bacterium.</title>
        <authorList>
            <person name="Anand S."/>
            <person name="Sangwan N."/>
            <person name="Lata P."/>
            <person name="Kaur J."/>
            <person name="Dua A."/>
            <person name="Singh A.K."/>
            <person name="Verma M."/>
            <person name="Kaur J."/>
            <person name="Khurana J.P."/>
            <person name="Khurana P."/>
            <person name="Mathur S."/>
            <person name="Lal R."/>
        </authorList>
    </citation>
    <scope>NUCLEOTIDE SEQUENCE [LARGE SCALE GENOMIC DNA]</scope>
    <source>
        <strain evidence="2">DSM 16412 / CCM 7286 / MTCC 6364 / B90A</strain>
    </source>
</reference>
<gene>
    <name evidence="1" type="ORF">SIDU_08715</name>
</gene>
<evidence type="ECO:0000313" key="2">
    <source>
        <dbReference type="Proteomes" id="UP000004550"/>
    </source>
</evidence>
<evidence type="ECO:0000313" key="1">
    <source>
        <dbReference type="EMBL" id="APL94575.1"/>
    </source>
</evidence>
<dbReference type="AlphaFoldDB" id="A0A1L5BNV3"/>
<protein>
    <submittedName>
        <fullName evidence="1">Uncharacterized protein</fullName>
    </submittedName>
</protein>
<accession>A0A1L5BNV3</accession>
<proteinExistence type="predicted"/>
<dbReference type="Proteomes" id="UP000004550">
    <property type="component" value="Chromosome"/>
</dbReference>
<organism evidence="1 2">
    <name type="scientific">Sphingobium indicum (strain DSM 16412 / CCM 7286 / MTCC 6364 / B90A)</name>
    <dbReference type="NCBI Taxonomy" id="861109"/>
    <lineage>
        <taxon>Bacteria</taxon>
        <taxon>Pseudomonadati</taxon>
        <taxon>Pseudomonadota</taxon>
        <taxon>Alphaproteobacteria</taxon>
        <taxon>Sphingomonadales</taxon>
        <taxon>Sphingomonadaceae</taxon>
        <taxon>Sphingobium</taxon>
    </lineage>
</organism>